<comment type="caution">
    <text evidence="2">The sequence shown here is derived from an EMBL/GenBank/DDBJ whole genome shotgun (WGS) entry which is preliminary data.</text>
</comment>
<dbReference type="InterPro" id="IPR032689">
    <property type="entry name" value="TraG-D_C"/>
</dbReference>
<dbReference type="Gene3D" id="3.40.50.300">
    <property type="entry name" value="P-loop containing nucleotide triphosphate hydrolases"/>
    <property type="match status" value="1"/>
</dbReference>
<evidence type="ECO:0000313" key="3">
    <source>
        <dbReference type="Proteomes" id="UP001476282"/>
    </source>
</evidence>
<dbReference type="RefSeq" id="WP_353568110.1">
    <property type="nucleotide sequence ID" value="NZ_BAABRI010000019.1"/>
</dbReference>
<dbReference type="Pfam" id="PF12696">
    <property type="entry name" value="TraG-D_C"/>
    <property type="match status" value="1"/>
</dbReference>
<evidence type="ECO:0000259" key="1">
    <source>
        <dbReference type="Pfam" id="PF12696"/>
    </source>
</evidence>
<proteinExistence type="predicted"/>
<dbReference type="SUPFAM" id="SSF52540">
    <property type="entry name" value="P-loop containing nucleoside triphosphate hydrolases"/>
    <property type="match status" value="1"/>
</dbReference>
<keyword evidence="3" id="KW-1185">Reference proteome</keyword>
<protein>
    <recommendedName>
        <fullName evidence="1">TraD/TraG TraM recognition site domain-containing protein</fullName>
    </recommendedName>
</protein>
<evidence type="ECO:0000313" key="2">
    <source>
        <dbReference type="EMBL" id="GAA5484011.1"/>
    </source>
</evidence>
<name>A0ABP9UTI7_9BACT</name>
<feature type="domain" description="TraD/TraG TraM recognition site" evidence="1">
    <location>
        <begin position="304"/>
        <end position="416"/>
    </location>
</feature>
<gene>
    <name evidence="2" type="ORF">Hsar01_03249</name>
</gene>
<accession>A0ABP9UTI7</accession>
<dbReference type="Proteomes" id="UP001476282">
    <property type="component" value="Unassembled WGS sequence"/>
</dbReference>
<sequence>MSTPIPSASWPLDAVLLDFEGVDRNRIVQIPWTIRHACEGTAIFGATGSGKTSGSGRNIAKSMLGAGFGGLVLCAKPDEADRWCGWAEECGRLDDVKLFGTDTGYGFNFLDHELNRSGPGAGISENAVSILMQCAERSGGGKSEDGIWEQAARQWYRNAFDLLRIAAEPVTVSALHMMVTDPKAVEKAIALANARSNLDPRDRHDLAAVTRYFKGEWETMAERTQASVRMNITAILDPLARGIGHELFCRHTTLTPEEARNGSILVIDLPVKVYNELGRFAAVIWKYLFQCAAEREVAGDGSRPLFLFADEAQFFITSKDAEFQTTARSSRTATVYLTQNLPNLLAELGGSGRGKARVDSLLGNLQTKLWHQNSDPETNRWAAEILTKGKTVRTSTNAGFSFGSGDGGSGGSSEQELIDYEVLPREFLKLAKGGPEYDAIVTAVLFQGGREFPNGRHWLPVGFDQQNS</sequence>
<dbReference type="EMBL" id="BAABRI010000019">
    <property type="protein sequence ID" value="GAA5484011.1"/>
    <property type="molecule type" value="Genomic_DNA"/>
</dbReference>
<dbReference type="InterPro" id="IPR027417">
    <property type="entry name" value="P-loop_NTPase"/>
</dbReference>
<organism evidence="2 3">
    <name type="scientific">Haloferula sargassicola</name>
    <dbReference type="NCBI Taxonomy" id="490096"/>
    <lineage>
        <taxon>Bacteria</taxon>
        <taxon>Pseudomonadati</taxon>
        <taxon>Verrucomicrobiota</taxon>
        <taxon>Verrucomicrobiia</taxon>
        <taxon>Verrucomicrobiales</taxon>
        <taxon>Verrucomicrobiaceae</taxon>
        <taxon>Haloferula</taxon>
    </lineage>
</organism>
<reference evidence="2 3" key="1">
    <citation type="submission" date="2024-02" db="EMBL/GenBank/DDBJ databases">
        <title>Haloferula sargassicola NBRC 104335.</title>
        <authorList>
            <person name="Ichikawa N."/>
            <person name="Katano-Makiyama Y."/>
            <person name="Hidaka K."/>
        </authorList>
    </citation>
    <scope>NUCLEOTIDE SEQUENCE [LARGE SCALE GENOMIC DNA]</scope>
    <source>
        <strain evidence="2 3">NBRC 104335</strain>
    </source>
</reference>